<reference evidence="2" key="1">
    <citation type="journal article" date="2012" name="PLoS ONE">
        <title>Gene sets for utilization of primary and secondary nutrition supplies in the distal gut of endangered iberian lynx.</title>
        <authorList>
            <person name="Alcaide M."/>
            <person name="Messina E."/>
            <person name="Richter M."/>
            <person name="Bargiela R."/>
            <person name="Peplies J."/>
            <person name="Huws S.A."/>
            <person name="Newbold C.J."/>
            <person name="Golyshin P.N."/>
            <person name="Simon M.A."/>
            <person name="Lopez G."/>
            <person name="Yakimov M.M."/>
            <person name="Ferrer M."/>
        </authorList>
    </citation>
    <scope>NUCLEOTIDE SEQUENCE</scope>
</reference>
<dbReference type="PANTHER" id="PTHR11575:SF24">
    <property type="entry name" value="5'-NUCLEOTIDASE"/>
    <property type="match status" value="1"/>
</dbReference>
<comment type="caution">
    <text evidence="2">The sequence shown here is derived from an EMBL/GenBank/DDBJ whole genome shotgun (WGS) entry which is preliminary data.</text>
</comment>
<dbReference type="PROSITE" id="PS51257">
    <property type="entry name" value="PROKAR_LIPOPROTEIN"/>
    <property type="match status" value="1"/>
</dbReference>
<dbReference type="GO" id="GO:0016787">
    <property type="term" value="F:hydrolase activity"/>
    <property type="evidence" value="ECO:0007669"/>
    <property type="project" value="InterPro"/>
</dbReference>
<feature type="domain" description="5'-Nucleotidase C-terminal" evidence="1">
    <location>
        <begin position="80"/>
        <end position="215"/>
    </location>
</feature>
<sequence>MNMNAQRMISMILAAMVAGMLFFSACHTGYSLASFEGGRLEVTAALDAHPDSAALAVLAPYQRTVDSIMSPVIGQSVQTLDRFRPESPLSNLVADILRTSTSRYVGREADVAVTNMGGLRTALPEGNITYGNIYEITPFENTLCIVSMKGTLLRHLFENIASAKGEGLSGARLVITSAGELVQATVGGHPIVEDREYLVATLDYLAEGNDRMTAFLEVPESEKLYPQGATVRQLFLDYVNEQTKAGRKIHAQVEGRIQVTE</sequence>
<dbReference type="GO" id="GO:0030288">
    <property type="term" value="C:outer membrane-bounded periplasmic space"/>
    <property type="evidence" value="ECO:0007669"/>
    <property type="project" value="TreeGrafter"/>
</dbReference>
<dbReference type="PRINTS" id="PR01607">
    <property type="entry name" value="APYRASEFAMLY"/>
</dbReference>
<gene>
    <name evidence="2" type="ORF">EVA_13055</name>
</gene>
<name>J9FWB0_9ZZZZ</name>
<protein>
    <submittedName>
        <fullName evidence="2">5-nucleotidase family protein</fullName>
    </submittedName>
</protein>
<dbReference type="EMBL" id="AMCI01004084">
    <property type="protein sequence ID" value="EJW98813.1"/>
    <property type="molecule type" value="Genomic_DNA"/>
</dbReference>
<dbReference type="GO" id="GO:0009166">
    <property type="term" value="P:nucleotide catabolic process"/>
    <property type="evidence" value="ECO:0007669"/>
    <property type="project" value="InterPro"/>
</dbReference>
<evidence type="ECO:0000259" key="1">
    <source>
        <dbReference type="Pfam" id="PF02872"/>
    </source>
</evidence>
<dbReference type="Gene3D" id="3.90.780.10">
    <property type="entry name" value="5'-Nucleotidase, C-terminal domain"/>
    <property type="match status" value="1"/>
</dbReference>
<dbReference type="InterPro" id="IPR006179">
    <property type="entry name" value="5_nucleotidase/apyrase"/>
</dbReference>
<dbReference type="Pfam" id="PF02872">
    <property type="entry name" value="5_nucleotid_C"/>
    <property type="match status" value="1"/>
</dbReference>
<proteinExistence type="predicted"/>
<organism evidence="2">
    <name type="scientific">gut metagenome</name>
    <dbReference type="NCBI Taxonomy" id="749906"/>
    <lineage>
        <taxon>unclassified sequences</taxon>
        <taxon>metagenomes</taxon>
        <taxon>organismal metagenomes</taxon>
    </lineage>
</organism>
<evidence type="ECO:0000313" key="2">
    <source>
        <dbReference type="EMBL" id="EJW98813.1"/>
    </source>
</evidence>
<dbReference type="AlphaFoldDB" id="J9FWB0"/>
<dbReference type="PANTHER" id="PTHR11575">
    <property type="entry name" value="5'-NUCLEOTIDASE-RELATED"/>
    <property type="match status" value="1"/>
</dbReference>
<dbReference type="InterPro" id="IPR008334">
    <property type="entry name" value="5'-Nucleotdase_C"/>
</dbReference>
<dbReference type="SUPFAM" id="SSF55816">
    <property type="entry name" value="5'-nucleotidase (syn. UDP-sugar hydrolase), C-terminal domain"/>
    <property type="match status" value="1"/>
</dbReference>
<accession>J9FWB0</accession>
<dbReference type="InterPro" id="IPR036907">
    <property type="entry name" value="5'-Nucleotdase_C_sf"/>
</dbReference>